<evidence type="ECO:0000313" key="2">
    <source>
        <dbReference type="EMBL" id="KAJ8867524.1"/>
    </source>
</evidence>
<feature type="region of interest" description="Disordered" evidence="1">
    <location>
        <begin position="58"/>
        <end position="82"/>
    </location>
</feature>
<evidence type="ECO:0000313" key="3">
    <source>
        <dbReference type="Proteomes" id="UP001159363"/>
    </source>
</evidence>
<dbReference type="Proteomes" id="UP001159363">
    <property type="component" value="Chromosome 14"/>
</dbReference>
<keyword evidence="3" id="KW-1185">Reference proteome</keyword>
<name>A0ABQ9G912_9NEOP</name>
<proteinExistence type="predicted"/>
<accession>A0ABQ9G912</accession>
<gene>
    <name evidence="2" type="ORF">PR048_031326</name>
</gene>
<sequence>MCLSGYEINQNIWVNLQKSKTLCQLRHNACKEPDTNENFPMPRPLHQPCQTELEIADHHDGHSSEGEEEVEGFRGFPMMKMR</sequence>
<dbReference type="EMBL" id="JARBHB010000015">
    <property type="protein sequence ID" value="KAJ8867524.1"/>
    <property type="molecule type" value="Genomic_DNA"/>
</dbReference>
<protein>
    <submittedName>
        <fullName evidence="2">Uncharacterized protein</fullName>
    </submittedName>
</protein>
<organism evidence="2 3">
    <name type="scientific">Dryococelus australis</name>
    <dbReference type="NCBI Taxonomy" id="614101"/>
    <lineage>
        <taxon>Eukaryota</taxon>
        <taxon>Metazoa</taxon>
        <taxon>Ecdysozoa</taxon>
        <taxon>Arthropoda</taxon>
        <taxon>Hexapoda</taxon>
        <taxon>Insecta</taxon>
        <taxon>Pterygota</taxon>
        <taxon>Neoptera</taxon>
        <taxon>Polyneoptera</taxon>
        <taxon>Phasmatodea</taxon>
        <taxon>Verophasmatodea</taxon>
        <taxon>Anareolatae</taxon>
        <taxon>Phasmatidae</taxon>
        <taxon>Eurycanthinae</taxon>
        <taxon>Dryococelus</taxon>
    </lineage>
</organism>
<evidence type="ECO:0000256" key="1">
    <source>
        <dbReference type="SAM" id="MobiDB-lite"/>
    </source>
</evidence>
<comment type="caution">
    <text evidence="2">The sequence shown here is derived from an EMBL/GenBank/DDBJ whole genome shotgun (WGS) entry which is preliminary data.</text>
</comment>
<reference evidence="2 3" key="1">
    <citation type="submission" date="2023-02" db="EMBL/GenBank/DDBJ databases">
        <title>LHISI_Scaffold_Assembly.</title>
        <authorList>
            <person name="Stuart O.P."/>
            <person name="Cleave R."/>
            <person name="Magrath M.J.L."/>
            <person name="Mikheyev A.S."/>
        </authorList>
    </citation>
    <scope>NUCLEOTIDE SEQUENCE [LARGE SCALE GENOMIC DNA]</scope>
    <source>
        <strain evidence="2">Daus_M_001</strain>
        <tissue evidence="2">Leg muscle</tissue>
    </source>
</reference>